<evidence type="ECO:0000313" key="2">
    <source>
        <dbReference type="Proteomes" id="UP001597641"/>
    </source>
</evidence>
<name>A0ABW6BY00_9BACT</name>
<dbReference type="RefSeq" id="WP_377488515.1">
    <property type="nucleotide sequence ID" value="NZ_JBHUOX010000018.1"/>
</dbReference>
<protein>
    <submittedName>
        <fullName evidence="1">Uncharacterized protein</fullName>
    </submittedName>
</protein>
<gene>
    <name evidence="1" type="ORF">ACFS7Z_20055</name>
</gene>
<sequence>MTPLRTFNRPGKNTWAGEWREDLSPTPCYLRRRRNAPGIPAVPGAVTAILLQALKAENQGTPETVFLYGSMMAIQKHSRTKVLKHKDTILR</sequence>
<dbReference type="EMBL" id="JBHUOX010000018">
    <property type="protein sequence ID" value="MFD3002675.1"/>
    <property type="molecule type" value="Genomic_DNA"/>
</dbReference>
<evidence type="ECO:0000313" key="1">
    <source>
        <dbReference type="EMBL" id="MFD3002675.1"/>
    </source>
</evidence>
<keyword evidence="2" id="KW-1185">Reference proteome</keyword>
<dbReference type="Proteomes" id="UP001597641">
    <property type="component" value="Unassembled WGS sequence"/>
</dbReference>
<accession>A0ABW6BY00</accession>
<comment type="caution">
    <text evidence="1">The sequence shown here is derived from an EMBL/GenBank/DDBJ whole genome shotgun (WGS) entry which is preliminary data.</text>
</comment>
<proteinExistence type="predicted"/>
<organism evidence="1 2">
    <name type="scientific">Pontibacter toksunensis</name>
    <dbReference type="NCBI Taxonomy" id="1332631"/>
    <lineage>
        <taxon>Bacteria</taxon>
        <taxon>Pseudomonadati</taxon>
        <taxon>Bacteroidota</taxon>
        <taxon>Cytophagia</taxon>
        <taxon>Cytophagales</taxon>
        <taxon>Hymenobacteraceae</taxon>
        <taxon>Pontibacter</taxon>
    </lineage>
</organism>
<reference evidence="2" key="1">
    <citation type="journal article" date="2019" name="Int. J. Syst. Evol. Microbiol.">
        <title>The Global Catalogue of Microorganisms (GCM) 10K type strain sequencing project: providing services to taxonomists for standard genome sequencing and annotation.</title>
        <authorList>
            <consortium name="The Broad Institute Genomics Platform"/>
            <consortium name="The Broad Institute Genome Sequencing Center for Infectious Disease"/>
            <person name="Wu L."/>
            <person name="Ma J."/>
        </authorList>
    </citation>
    <scope>NUCLEOTIDE SEQUENCE [LARGE SCALE GENOMIC DNA]</scope>
    <source>
        <strain evidence="2">KCTC 23984</strain>
    </source>
</reference>